<protein>
    <submittedName>
        <fullName evidence="3">Putative metal-binding domain of cation transport ATPase</fullName>
    </submittedName>
</protein>
<dbReference type="EMBL" id="VRLW01000001">
    <property type="protein sequence ID" value="KAA1258217.1"/>
    <property type="molecule type" value="Genomic_DNA"/>
</dbReference>
<feature type="chain" id="PRO_5022711240" evidence="2">
    <location>
        <begin position="24"/>
        <end position="291"/>
    </location>
</feature>
<reference evidence="3 4" key="1">
    <citation type="submission" date="2019-08" db="EMBL/GenBank/DDBJ databases">
        <title>Deep-cultivation of Planctomycetes and their phenomic and genomic characterization uncovers novel biology.</title>
        <authorList>
            <person name="Wiegand S."/>
            <person name="Jogler M."/>
            <person name="Boedeker C."/>
            <person name="Pinto D."/>
            <person name="Vollmers J."/>
            <person name="Rivas-Marin E."/>
            <person name="Kohn T."/>
            <person name="Peeters S.H."/>
            <person name="Heuer A."/>
            <person name="Rast P."/>
            <person name="Oberbeckmann S."/>
            <person name="Bunk B."/>
            <person name="Jeske O."/>
            <person name="Meyerdierks A."/>
            <person name="Storesund J.E."/>
            <person name="Kallscheuer N."/>
            <person name="Luecker S."/>
            <person name="Lage O.M."/>
            <person name="Pohl T."/>
            <person name="Merkel B.J."/>
            <person name="Hornburger P."/>
            <person name="Mueller R.-W."/>
            <person name="Bruemmer F."/>
            <person name="Labrenz M."/>
            <person name="Spormann A.M."/>
            <person name="Op Den Camp H."/>
            <person name="Overmann J."/>
            <person name="Amann R."/>
            <person name="Jetten M.S.M."/>
            <person name="Mascher T."/>
            <person name="Medema M.H."/>
            <person name="Devos D.P."/>
            <person name="Kaster A.-K."/>
            <person name="Ovreas L."/>
            <person name="Rohde M."/>
            <person name="Galperin M.Y."/>
            <person name="Jogler C."/>
        </authorList>
    </citation>
    <scope>NUCLEOTIDE SEQUENCE [LARGE SCALE GENOMIC DNA]</scope>
    <source>
        <strain evidence="3 4">LF1</strain>
    </source>
</reference>
<accession>A0A5B1CAQ8</accession>
<dbReference type="RefSeq" id="WP_068258749.1">
    <property type="nucleotide sequence ID" value="NZ_LWSK01000007.1"/>
</dbReference>
<comment type="caution">
    <text evidence="3">The sequence shown here is derived from an EMBL/GenBank/DDBJ whole genome shotgun (WGS) entry which is preliminary data.</text>
</comment>
<organism evidence="3 4">
    <name type="scientific">Rubripirellula obstinata</name>
    <dbReference type="NCBI Taxonomy" id="406547"/>
    <lineage>
        <taxon>Bacteria</taxon>
        <taxon>Pseudomonadati</taxon>
        <taxon>Planctomycetota</taxon>
        <taxon>Planctomycetia</taxon>
        <taxon>Pirellulales</taxon>
        <taxon>Pirellulaceae</taxon>
        <taxon>Rubripirellula</taxon>
    </lineage>
</organism>
<evidence type="ECO:0000313" key="3">
    <source>
        <dbReference type="EMBL" id="KAA1258217.1"/>
    </source>
</evidence>
<evidence type="ECO:0000256" key="2">
    <source>
        <dbReference type="SAM" id="SignalP"/>
    </source>
</evidence>
<sequence precursor="true">MRHPFIAAIAAATLLTTSPFATAQDAVATHGHGQHAAQATTGPHGGTLQTVGDRRVETVIADKGIMFMILGKNDQPIAPPDATGTLKLRVGDSEKEYTYRLKTLKNLAIGVGVDLYKVVDQPLHMNVEITNIGSQPLVFHTMGKLAGGKLSDELLISLQATCPVSGQPLGSMGKPPKITIGDKSLFVCCAGCTKKVEASSDQYLTKYYTAKGEQVREGVFKSTLADAAAIAAQKICPVMDEPLGGMGVPGKVNVNGKAIYICCPGCAKKLTAEPDKYLAALKAKGITPPAF</sequence>
<feature type="region of interest" description="Disordered" evidence="1">
    <location>
        <begin position="27"/>
        <end position="49"/>
    </location>
</feature>
<keyword evidence="4" id="KW-1185">Reference proteome</keyword>
<proteinExistence type="predicted"/>
<gene>
    <name evidence="3" type="ORF">LF1_07330</name>
</gene>
<dbReference type="Proteomes" id="UP000322699">
    <property type="component" value="Unassembled WGS sequence"/>
</dbReference>
<evidence type="ECO:0000313" key="4">
    <source>
        <dbReference type="Proteomes" id="UP000322699"/>
    </source>
</evidence>
<name>A0A5B1CAQ8_9BACT</name>
<dbReference type="AlphaFoldDB" id="A0A5B1CAQ8"/>
<dbReference type="OrthoDB" id="288659at2"/>
<feature type="signal peptide" evidence="2">
    <location>
        <begin position="1"/>
        <end position="23"/>
    </location>
</feature>
<keyword evidence="2" id="KW-0732">Signal</keyword>
<evidence type="ECO:0000256" key="1">
    <source>
        <dbReference type="SAM" id="MobiDB-lite"/>
    </source>
</evidence>
<feature type="compositionally biased region" description="Low complexity" evidence="1">
    <location>
        <begin position="28"/>
        <end position="42"/>
    </location>
</feature>